<accession>A0A239BDI8</accession>
<name>A0A239BDI8_9BACT</name>
<dbReference type="EMBL" id="FZOC01000005">
    <property type="protein sequence ID" value="SNS05458.1"/>
    <property type="molecule type" value="Genomic_DNA"/>
</dbReference>
<keyword evidence="2" id="KW-1185">Reference proteome</keyword>
<organism evidence="1 2">
    <name type="scientific">Humidesulfovibrio mexicanus</name>
    <dbReference type="NCBI Taxonomy" id="147047"/>
    <lineage>
        <taxon>Bacteria</taxon>
        <taxon>Pseudomonadati</taxon>
        <taxon>Thermodesulfobacteriota</taxon>
        <taxon>Desulfovibrionia</taxon>
        <taxon>Desulfovibrionales</taxon>
        <taxon>Desulfovibrionaceae</taxon>
        <taxon>Humidesulfovibrio</taxon>
    </lineage>
</organism>
<sequence length="148" mass="16206">MDIAVAFKTFSGDLSIQGGDLAKEDGLVTAVTLSLFLDARARDDDEIPDGTSDRRGWWADAYSGLAGDSTGSRLWLLSREKQLSEVLERAREYAAEALDWMVKDAVAKTVQVEASAPGNGVLALDIRIERPNGDVVNTRYTLLWEAMK</sequence>
<evidence type="ECO:0000313" key="2">
    <source>
        <dbReference type="Proteomes" id="UP000198324"/>
    </source>
</evidence>
<dbReference type="AlphaFoldDB" id="A0A239BDI8"/>
<proteinExistence type="predicted"/>
<protein>
    <submittedName>
        <fullName evidence="1">Mu-like prophage protein gp46</fullName>
    </submittedName>
</protein>
<gene>
    <name evidence="1" type="ORF">SAMN04488503_2471</name>
</gene>
<dbReference type="InterPro" id="IPR010877">
    <property type="entry name" value="Phage_Mu_Gp46"/>
</dbReference>
<dbReference type="Pfam" id="PF07409">
    <property type="entry name" value="GP46"/>
    <property type="match status" value="1"/>
</dbReference>
<dbReference type="Proteomes" id="UP000198324">
    <property type="component" value="Unassembled WGS sequence"/>
</dbReference>
<evidence type="ECO:0000313" key="1">
    <source>
        <dbReference type="EMBL" id="SNS05458.1"/>
    </source>
</evidence>
<reference evidence="1 2" key="1">
    <citation type="submission" date="2017-06" db="EMBL/GenBank/DDBJ databases">
        <authorList>
            <person name="Kim H.J."/>
            <person name="Triplett B.A."/>
        </authorList>
    </citation>
    <scope>NUCLEOTIDE SEQUENCE [LARGE SCALE GENOMIC DNA]</scope>
    <source>
        <strain evidence="1 2">DSM 13116</strain>
    </source>
</reference>
<dbReference type="OrthoDB" id="5677166at2"/>
<dbReference type="RefSeq" id="WP_089274689.1">
    <property type="nucleotide sequence ID" value="NZ_FZOC01000005.1"/>
</dbReference>